<accession>A0ACC0KRR5</accession>
<comment type="caution">
    <text evidence="1">The sequence shown here is derived from an EMBL/GenBank/DDBJ whole genome shotgun (WGS) entry which is preliminary data.</text>
</comment>
<reference evidence="1 2" key="1">
    <citation type="journal article" date="2022" name="Genome Biol. Evol.">
        <title>The Spruce Budworm Genome: Reconstructing the Evolutionary History of Antifreeze Proteins.</title>
        <authorList>
            <person name="Beliveau C."/>
            <person name="Gagne P."/>
            <person name="Picq S."/>
            <person name="Vernygora O."/>
            <person name="Keeling C.I."/>
            <person name="Pinkney K."/>
            <person name="Doucet D."/>
            <person name="Wen F."/>
            <person name="Johnston J.S."/>
            <person name="Maaroufi H."/>
            <person name="Boyle B."/>
            <person name="Laroche J."/>
            <person name="Dewar K."/>
            <person name="Juretic N."/>
            <person name="Blackburn G."/>
            <person name="Nisole A."/>
            <person name="Brunet B."/>
            <person name="Brandao M."/>
            <person name="Lumley L."/>
            <person name="Duan J."/>
            <person name="Quan G."/>
            <person name="Lucarotti C.J."/>
            <person name="Roe A.D."/>
            <person name="Sperling F.A.H."/>
            <person name="Levesque R.C."/>
            <person name="Cusson M."/>
        </authorList>
    </citation>
    <scope>NUCLEOTIDE SEQUENCE [LARGE SCALE GENOMIC DNA]</scope>
    <source>
        <strain evidence="1">Glfc:IPQL:Cfum</strain>
    </source>
</reference>
<organism evidence="1 2">
    <name type="scientific">Choristoneura fumiferana</name>
    <name type="common">Spruce budworm moth</name>
    <name type="synonym">Archips fumiferana</name>
    <dbReference type="NCBI Taxonomy" id="7141"/>
    <lineage>
        <taxon>Eukaryota</taxon>
        <taxon>Metazoa</taxon>
        <taxon>Ecdysozoa</taxon>
        <taxon>Arthropoda</taxon>
        <taxon>Hexapoda</taxon>
        <taxon>Insecta</taxon>
        <taxon>Pterygota</taxon>
        <taxon>Neoptera</taxon>
        <taxon>Endopterygota</taxon>
        <taxon>Lepidoptera</taxon>
        <taxon>Glossata</taxon>
        <taxon>Ditrysia</taxon>
        <taxon>Tortricoidea</taxon>
        <taxon>Tortricidae</taxon>
        <taxon>Tortricinae</taxon>
        <taxon>Choristoneura</taxon>
    </lineage>
</organism>
<name>A0ACC0KRR5_CHOFU</name>
<keyword evidence="2" id="KW-1185">Reference proteome</keyword>
<evidence type="ECO:0000313" key="1">
    <source>
        <dbReference type="EMBL" id="KAI8439301.1"/>
    </source>
</evidence>
<dbReference type="EMBL" id="CM046123">
    <property type="protein sequence ID" value="KAI8439301.1"/>
    <property type="molecule type" value="Genomic_DNA"/>
</dbReference>
<protein>
    <submittedName>
        <fullName evidence="1">Uncharacterized protein</fullName>
    </submittedName>
</protein>
<proteinExistence type="predicted"/>
<dbReference type="Proteomes" id="UP001064048">
    <property type="component" value="Chromosome 23"/>
</dbReference>
<sequence>MYLGNVGTKVQMDLVQQAADFPGALLIPLRYVEVPLSFCPNHYMKNIFKDQIVGSNIPEYRDYDH</sequence>
<evidence type="ECO:0000313" key="2">
    <source>
        <dbReference type="Proteomes" id="UP001064048"/>
    </source>
</evidence>
<gene>
    <name evidence="1" type="ORF">MSG28_013134</name>
</gene>